<dbReference type="InterPro" id="IPR007612">
    <property type="entry name" value="LOR"/>
</dbReference>
<organism evidence="1 2">
    <name type="scientific">Pseudidiomarina maritima</name>
    <dbReference type="NCBI Taxonomy" id="519453"/>
    <lineage>
        <taxon>Bacteria</taxon>
        <taxon>Pseudomonadati</taxon>
        <taxon>Pseudomonadota</taxon>
        <taxon>Gammaproteobacteria</taxon>
        <taxon>Alteromonadales</taxon>
        <taxon>Idiomarinaceae</taxon>
        <taxon>Pseudidiomarina</taxon>
    </lineage>
</organism>
<gene>
    <name evidence="1" type="ORF">SAMN04488070_0206</name>
</gene>
<sequence length="162" mass="18672">MAKSLTVSTRVISLFGRIDITDENGQLCYYAKGEFSLLRRRWRIYRGDDQEIAQLIHKRFAIRPTFLVSGMLGDMVLQRKFFSLKREYWVTGGPYDGAWFKGNILDLAFTINHNGRLIAKAAEKLISIRDTHRIDIHDGNENDELFTVIAMVAMQLEKKASD</sequence>
<dbReference type="AlphaFoldDB" id="A0A1I6G5P2"/>
<dbReference type="Pfam" id="PF04525">
    <property type="entry name" value="LOR"/>
    <property type="match status" value="1"/>
</dbReference>
<reference evidence="2" key="1">
    <citation type="submission" date="2016-10" db="EMBL/GenBank/DDBJ databases">
        <authorList>
            <person name="Varghese N."/>
            <person name="Submissions S."/>
        </authorList>
    </citation>
    <scope>NUCLEOTIDE SEQUENCE [LARGE SCALE GENOMIC DNA]</scope>
    <source>
        <strain evidence="2">CGMCC 1.7285</strain>
    </source>
</reference>
<keyword evidence="2" id="KW-1185">Reference proteome</keyword>
<dbReference type="Proteomes" id="UP000199424">
    <property type="component" value="Unassembled WGS sequence"/>
</dbReference>
<proteinExistence type="predicted"/>
<dbReference type="EMBL" id="FOYU01000001">
    <property type="protein sequence ID" value="SFR37508.1"/>
    <property type="molecule type" value="Genomic_DNA"/>
</dbReference>
<protein>
    <submittedName>
        <fullName evidence="1">Uncharacterized protein YxjI</fullName>
    </submittedName>
</protein>
<dbReference type="InterPro" id="IPR025659">
    <property type="entry name" value="Tubby-like_C"/>
</dbReference>
<name>A0A1I6G5P2_9GAMM</name>
<evidence type="ECO:0000313" key="2">
    <source>
        <dbReference type="Proteomes" id="UP000199424"/>
    </source>
</evidence>
<dbReference type="SUPFAM" id="SSF54518">
    <property type="entry name" value="Tubby C-terminal domain-like"/>
    <property type="match status" value="1"/>
</dbReference>
<accession>A0A1I6G5P2</accession>
<dbReference type="RefSeq" id="WP_092854423.1">
    <property type="nucleotide sequence ID" value="NZ_FOYU01000001.1"/>
</dbReference>
<evidence type="ECO:0000313" key="1">
    <source>
        <dbReference type="EMBL" id="SFR37508.1"/>
    </source>
</evidence>